<feature type="chain" id="PRO_5042296951" evidence="1">
    <location>
        <begin position="23"/>
        <end position="284"/>
    </location>
</feature>
<evidence type="ECO:0000259" key="2">
    <source>
        <dbReference type="Pfam" id="PF04784"/>
    </source>
</evidence>
<reference evidence="3 4" key="1">
    <citation type="submission" date="2020-01" db="EMBL/GenBank/DDBJ databases">
        <title>Genomes assembled from Gulf of Kutch pelagic sediment metagenomes.</title>
        <authorList>
            <person name="Chandrashekar M."/>
            <person name="Mahajan M.S."/>
            <person name="Dave K.J."/>
            <person name="Vatsa P."/>
            <person name="Nathani N.M."/>
        </authorList>
    </citation>
    <scope>NUCLEOTIDE SEQUENCE [LARGE SCALE GENOMIC DNA]</scope>
    <source>
        <strain evidence="3">KS3-K002</strain>
    </source>
</reference>
<feature type="domain" description="DUF547" evidence="2">
    <location>
        <begin position="71"/>
        <end position="196"/>
    </location>
</feature>
<dbReference type="AlphaFoldDB" id="A0AAE4Z902"/>
<feature type="signal peptide" evidence="1">
    <location>
        <begin position="1"/>
        <end position="22"/>
    </location>
</feature>
<protein>
    <submittedName>
        <fullName evidence="3">DUF547 domain-containing protein</fullName>
    </submittedName>
</protein>
<dbReference type="PANTHER" id="PTHR46361:SF3">
    <property type="entry name" value="ELECTRON CARRIER_ PROTEIN DISULFIDE OXIDOREDUCTASE"/>
    <property type="match status" value="1"/>
</dbReference>
<keyword evidence="1" id="KW-0732">Signal</keyword>
<gene>
    <name evidence="3" type="ORF">GWO12_00970</name>
</gene>
<name>A0AAE4Z902_9BACT</name>
<proteinExistence type="predicted"/>
<dbReference type="Proteomes" id="UP000702544">
    <property type="component" value="Unassembled WGS sequence"/>
</dbReference>
<evidence type="ECO:0000256" key="1">
    <source>
        <dbReference type="SAM" id="SignalP"/>
    </source>
</evidence>
<dbReference type="PANTHER" id="PTHR46361">
    <property type="entry name" value="ELECTRON CARRIER/ PROTEIN DISULFIDE OXIDOREDUCTASE"/>
    <property type="match status" value="1"/>
</dbReference>
<organism evidence="3 4">
    <name type="scientific">Candidatus Kutchimonas denitrificans</name>
    <dbReference type="NCBI Taxonomy" id="3056748"/>
    <lineage>
        <taxon>Bacteria</taxon>
        <taxon>Pseudomonadati</taxon>
        <taxon>Gemmatimonadota</taxon>
        <taxon>Gemmatimonadia</taxon>
        <taxon>Candidatus Palauibacterales</taxon>
        <taxon>Candidatus Palauibacteraceae</taxon>
        <taxon>Candidatus Kutchimonas</taxon>
    </lineage>
</organism>
<evidence type="ECO:0000313" key="4">
    <source>
        <dbReference type="Proteomes" id="UP000702544"/>
    </source>
</evidence>
<sequence length="284" mass="32224">MKYRALSLALALAFGVAPQAIAQAFDHSLLDSVLVNYVQAGRVDYATLKVDREPLDRYLAQVAAVTPERFDDWSRSEQIAFLINAYNAYTLETVVDHYPIEGSGFFKKLTDPKRFGFPENSIRHIDGVFDGIEHTVAGRRMTLDDIEHGTLRAEYNEPRIHFALVCAAVSCPPLREEAYRGDRLDAQLDEQGQRFLGDPRLNRFEIERGRIELSKIFDWFGEDFAQFADDSIAYGGDEEVMGVLAFVSRYLRPRTVEFIEGGDYEVGFLSYDWTLNDQAIAAAR</sequence>
<comment type="caution">
    <text evidence="3">The sequence shown here is derived from an EMBL/GenBank/DDBJ whole genome shotgun (WGS) entry which is preliminary data.</text>
</comment>
<evidence type="ECO:0000313" key="3">
    <source>
        <dbReference type="EMBL" id="NIR73676.1"/>
    </source>
</evidence>
<accession>A0AAE4Z902</accession>
<dbReference type="Pfam" id="PF04784">
    <property type="entry name" value="DUF547"/>
    <property type="match status" value="1"/>
</dbReference>
<dbReference type="EMBL" id="JAACAK010000009">
    <property type="protein sequence ID" value="NIR73676.1"/>
    <property type="molecule type" value="Genomic_DNA"/>
</dbReference>
<dbReference type="InterPro" id="IPR006869">
    <property type="entry name" value="DUF547"/>
</dbReference>